<protein>
    <submittedName>
        <fullName evidence="2">Uncharacterized protein</fullName>
    </submittedName>
</protein>
<proteinExistence type="predicted"/>
<reference evidence="2" key="1">
    <citation type="submission" date="2014-11" db="EMBL/GenBank/DDBJ databases">
        <authorList>
            <person name="Otto D Thomas"/>
            <person name="Naeem Raeece"/>
        </authorList>
    </citation>
    <scope>NUCLEOTIDE SEQUENCE</scope>
</reference>
<gene>
    <name evidence="2" type="ORF">Cvel_23798</name>
</gene>
<feature type="compositionally biased region" description="Low complexity" evidence="1">
    <location>
        <begin position="448"/>
        <end position="471"/>
    </location>
</feature>
<dbReference type="PhylomeDB" id="A0A0G4GXE0"/>
<evidence type="ECO:0000313" key="2">
    <source>
        <dbReference type="EMBL" id="CEM35710.1"/>
    </source>
</evidence>
<name>A0A0G4GXE0_9ALVE</name>
<feature type="compositionally biased region" description="Basic and acidic residues" evidence="1">
    <location>
        <begin position="602"/>
        <end position="615"/>
    </location>
</feature>
<feature type="compositionally biased region" description="Basic and acidic residues" evidence="1">
    <location>
        <begin position="215"/>
        <end position="236"/>
    </location>
</feature>
<dbReference type="AlphaFoldDB" id="A0A0G4GXE0"/>
<feature type="region of interest" description="Disordered" evidence="1">
    <location>
        <begin position="440"/>
        <end position="471"/>
    </location>
</feature>
<feature type="region of interest" description="Disordered" evidence="1">
    <location>
        <begin position="498"/>
        <end position="621"/>
    </location>
</feature>
<feature type="compositionally biased region" description="Acidic residues" evidence="1">
    <location>
        <begin position="516"/>
        <end position="525"/>
    </location>
</feature>
<sequence length="621" mass="68023">MGFDFKEESLKKIISQNQGVYLHSPSQPRRIEIPEGWTTSMSLRVSIAPDAAGNKRRGQYYMHTALNYLDRPKQEWIKADRELRKTDGLSQIELPGAEYVYWTPLEGKFWTVGLSMAVSFPERYYGYKRIKFQNYVLPSSYDPDPVAASIRAYTEGGDRMMEHFRPKFRDVFRGTESNEDEKAWCLVCEMCYQVRCMFHRLKHHDDRSRPIMFEREDPTVEVVPPKDPRDRIDKNEVGCGDRAWEELSDASVAETGREERGGEGSPRAHLSGAEDEETEEDTFASESLLWGRSSGSDPDDGDDGRDPPDGNGGHGDPPPDDSPHDPPPRGYSGGDWGGGTDDEEGGDGGGDAPPGSSQTLHHGPPPFIGSYGWVDLAPDLSVRDPLALKVKEIRDGRVKWSSIKHVFNIRGGRVPEEAVHMIDDPVQLREVGVWKLPEEERVGGAKGSADAVSTDPSTSSSSSAVPSSSIIPAVPPIEGELRIVPGVAKSPPIVLSNAGREERAEDHGGPPTVEGASDEGNEVEGVEPLGPIAENVETDEEPPSLVVSTDRDGYVSDASLSTFEAGGLGSRSDSSSSDEEWDVLGGRKLPRAGEGPIVRQNPPKEEVEEMNKVDEVLQGPQ</sequence>
<dbReference type="EMBL" id="CDMZ01001655">
    <property type="protein sequence ID" value="CEM35710.1"/>
    <property type="molecule type" value="Genomic_DNA"/>
</dbReference>
<feature type="region of interest" description="Disordered" evidence="1">
    <location>
        <begin position="215"/>
        <end position="364"/>
    </location>
</feature>
<organism evidence="2">
    <name type="scientific">Chromera velia CCMP2878</name>
    <dbReference type="NCBI Taxonomy" id="1169474"/>
    <lineage>
        <taxon>Eukaryota</taxon>
        <taxon>Sar</taxon>
        <taxon>Alveolata</taxon>
        <taxon>Colpodellida</taxon>
        <taxon>Chromeraceae</taxon>
        <taxon>Chromera</taxon>
    </lineage>
</organism>
<accession>A0A0G4GXE0</accession>
<feature type="compositionally biased region" description="Basic and acidic residues" evidence="1">
    <location>
        <begin position="499"/>
        <end position="508"/>
    </location>
</feature>
<evidence type="ECO:0000256" key="1">
    <source>
        <dbReference type="SAM" id="MobiDB-lite"/>
    </source>
</evidence>
<feature type="compositionally biased region" description="Acidic residues" evidence="1">
    <location>
        <begin position="273"/>
        <end position="283"/>
    </location>
</feature>
<feature type="compositionally biased region" description="Low complexity" evidence="1">
    <location>
        <begin position="284"/>
        <end position="296"/>
    </location>
</feature>
<dbReference type="VEuPathDB" id="CryptoDB:Cvel_23798"/>